<gene>
    <name evidence="1" type="ORF">FEQUK3_LOCUS9816</name>
</gene>
<dbReference type="GO" id="GO:0005762">
    <property type="term" value="C:mitochondrial large ribosomal subunit"/>
    <property type="evidence" value="ECO:0007669"/>
    <property type="project" value="TreeGrafter"/>
</dbReference>
<sequence length="260" mass="30901">MMIIHFLHGHAGRTFWDLYYQHPSRKFTFAVKANQMPVIEILHIPNQPSRYLRKGSTTTMAEVAKTVARQLPGFKLGQKQVFLPNHVITFLRKEHMPPNEATFQVPLRFTKFDLRDYLWNLYDVEVTKVRSYVKQQPLTQRNSHSRSWYRPKPLKVMTVELAKPFQWPELPEDLTPWSNQLWKMREDLMEKRNDEHLQQQRFKIPLKSKAPVSRERQELAELAKKLMSGEEKWTNDVVLDPKWEKILGNEQKAVEPTKEA</sequence>
<comment type="caution">
    <text evidence="1">The sequence shown here is derived from an EMBL/GenBank/DDBJ whole genome shotgun (WGS) entry which is preliminary data.</text>
</comment>
<dbReference type="AlphaFoldDB" id="A0A8J2NMZ8"/>
<evidence type="ECO:0000313" key="1">
    <source>
        <dbReference type="EMBL" id="CAG7564099.1"/>
    </source>
</evidence>
<dbReference type="Pfam" id="PF00276">
    <property type="entry name" value="Ribosomal_L23"/>
    <property type="match status" value="1"/>
</dbReference>
<dbReference type="GO" id="GO:0003735">
    <property type="term" value="F:structural constituent of ribosome"/>
    <property type="evidence" value="ECO:0007669"/>
    <property type="project" value="InterPro"/>
</dbReference>
<dbReference type="EMBL" id="CAJSTJ010000162">
    <property type="protein sequence ID" value="CAG7564099.1"/>
    <property type="molecule type" value="Genomic_DNA"/>
</dbReference>
<dbReference type="InterPro" id="IPR013025">
    <property type="entry name" value="Ribosomal_uL23-like"/>
</dbReference>
<dbReference type="GO" id="GO:0032543">
    <property type="term" value="P:mitochondrial translation"/>
    <property type="evidence" value="ECO:0007669"/>
    <property type="project" value="TreeGrafter"/>
</dbReference>
<evidence type="ECO:0000313" key="2">
    <source>
        <dbReference type="Proteomes" id="UP000693738"/>
    </source>
</evidence>
<accession>A0A8J2NMZ8</accession>
<name>A0A8J2NMZ8_FUSEQ</name>
<evidence type="ECO:0008006" key="3">
    <source>
        <dbReference type="Google" id="ProtNLM"/>
    </source>
</evidence>
<organism evidence="1 2">
    <name type="scientific">Fusarium equiseti</name>
    <name type="common">Fusarium scirpi</name>
    <dbReference type="NCBI Taxonomy" id="61235"/>
    <lineage>
        <taxon>Eukaryota</taxon>
        <taxon>Fungi</taxon>
        <taxon>Dikarya</taxon>
        <taxon>Ascomycota</taxon>
        <taxon>Pezizomycotina</taxon>
        <taxon>Sordariomycetes</taxon>
        <taxon>Hypocreomycetidae</taxon>
        <taxon>Hypocreales</taxon>
        <taxon>Nectriaceae</taxon>
        <taxon>Fusarium</taxon>
        <taxon>Fusarium incarnatum-equiseti species complex</taxon>
    </lineage>
</organism>
<dbReference type="PANTHER" id="PTHR12059">
    <property type="entry name" value="RIBOSOMAL PROTEIN L23-RELATED"/>
    <property type="match status" value="1"/>
</dbReference>
<dbReference type="PANTHER" id="PTHR12059:SF5">
    <property type="entry name" value="LARGE RIBOSOMAL SUBUNIT PROTEIN UL23M"/>
    <property type="match status" value="1"/>
</dbReference>
<dbReference type="Proteomes" id="UP000693738">
    <property type="component" value="Unassembled WGS sequence"/>
</dbReference>
<reference evidence="1" key="1">
    <citation type="submission" date="2021-05" db="EMBL/GenBank/DDBJ databases">
        <authorList>
            <person name="Khan N."/>
        </authorList>
    </citation>
    <scope>NUCLEOTIDE SEQUENCE</scope>
</reference>
<protein>
    <recommendedName>
        <fullName evidence="3">Ribosomal protein</fullName>
    </recommendedName>
</protein>
<proteinExistence type="predicted"/>